<keyword evidence="4" id="KW-0238">DNA-binding</keyword>
<dbReference type="InterPro" id="IPR004839">
    <property type="entry name" value="Aminotransferase_I/II_large"/>
</dbReference>
<dbReference type="SUPFAM" id="SSF46785">
    <property type="entry name" value="Winged helix' DNA-binding domain"/>
    <property type="match status" value="1"/>
</dbReference>
<keyword evidence="2" id="KW-0663">Pyridoxal phosphate</keyword>
<dbReference type="InterPro" id="IPR015421">
    <property type="entry name" value="PyrdxlP-dep_Trfase_major"/>
</dbReference>
<dbReference type="GO" id="GO:0003700">
    <property type="term" value="F:DNA-binding transcription factor activity"/>
    <property type="evidence" value="ECO:0007669"/>
    <property type="project" value="InterPro"/>
</dbReference>
<evidence type="ECO:0000256" key="5">
    <source>
        <dbReference type="ARBA" id="ARBA00023163"/>
    </source>
</evidence>
<comment type="similarity">
    <text evidence="1">In the C-terminal section; belongs to the class-I pyridoxal-phosphate-dependent aminotransferase family.</text>
</comment>
<dbReference type="SMART" id="SM00345">
    <property type="entry name" value="HTH_GNTR"/>
    <property type="match status" value="1"/>
</dbReference>
<protein>
    <submittedName>
        <fullName evidence="8">PLP-dependent aminotransferase family protein</fullName>
    </submittedName>
</protein>
<evidence type="ECO:0000256" key="6">
    <source>
        <dbReference type="SAM" id="MobiDB-lite"/>
    </source>
</evidence>
<dbReference type="InterPro" id="IPR051446">
    <property type="entry name" value="HTH_trans_reg/aminotransferase"/>
</dbReference>
<evidence type="ECO:0000256" key="4">
    <source>
        <dbReference type="ARBA" id="ARBA00023125"/>
    </source>
</evidence>
<evidence type="ECO:0000256" key="1">
    <source>
        <dbReference type="ARBA" id="ARBA00005384"/>
    </source>
</evidence>
<keyword evidence="3" id="KW-0805">Transcription regulation</keyword>
<dbReference type="CDD" id="cd00609">
    <property type="entry name" value="AAT_like"/>
    <property type="match status" value="1"/>
</dbReference>
<dbReference type="PANTHER" id="PTHR46577:SF1">
    <property type="entry name" value="HTH-TYPE TRANSCRIPTIONAL REGULATORY PROTEIN GABR"/>
    <property type="match status" value="1"/>
</dbReference>
<dbReference type="OrthoDB" id="5415143at2"/>
<dbReference type="EMBL" id="VMNW02000026">
    <property type="protein sequence ID" value="KAA9159977.1"/>
    <property type="molecule type" value="Genomic_DNA"/>
</dbReference>
<dbReference type="InterPro" id="IPR036388">
    <property type="entry name" value="WH-like_DNA-bd_sf"/>
</dbReference>
<organism evidence="8 9">
    <name type="scientific">Amycolatopsis acidicola</name>
    <dbReference type="NCBI Taxonomy" id="2596893"/>
    <lineage>
        <taxon>Bacteria</taxon>
        <taxon>Bacillati</taxon>
        <taxon>Actinomycetota</taxon>
        <taxon>Actinomycetes</taxon>
        <taxon>Pseudonocardiales</taxon>
        <taxon>Pseudonocardiaceae</taxon>
        <taxon>Amycolatopsis</taxon>
    </lineage>
</organism>
<feature type="domain" description="HTH gntR-type" evidence="7">
    <location>
        <begin position="39"/>
        <end position="107"/>
    </location>
</feature>
<dbReference type="Gene3D" id="3.40.640.10">
    <property type="entry name" value="Type I PLP-dependent aspartate aminotransferase-like (Major domain)"/>
    <property type="match status" value="1"/>
</dbReference>
<dbReference type="PANTHER" id="PTHR46577">
    <property type="entry name" value="HTH-TYPE TRANSCRIPTIONAL REGULATORY PROTEIN GABR"/>
    <property type="match status" value="1"/>
</dbReference>
<dbReference type="InterPro" id="IPR000524">
    <property type="entry name" value="Tscrpt_reg_HTH_GntR"/>
</dbReference>
<gene>
    <name evidence="8" type="ORF">FPZ12_018985</name>
</gene>
<dbReference type="GO" id="GO:0030170">
    <property type="term" value="F:pyridoxal phosphate binding"/>
    <property type="evidence" value="ECO:0007669"/>
    <property type="project" value="InterPro"/>
</dbReference>
<dbReference type="SUPFAM" id="SSF53383">
    <property type="entry name" value="PLP-dependent transferases"/>
    <property type="match status" value="1"/>
</dbReference>
<comment type="caution">
    <text evidence="8">The sequence shown here is derived from an EMBL/GenBank/DDBJ whole genome shotgun (WGS) entry which is preliminary data.</text>
</comment>
<dbReference type="PROSITE" id="PS50949">
    <property type="entry name" value="HTH_GNTR"/>
    <property type="match status" value="1"/>
</dbReference>
<evidence type="ECO:0000256" key="2">
    <source>
        <dbReference type="ARBA" id="ARBA00022898"/>
    </source>
</evidence>
<keyword evidence="9" id="KW-1185">Reference proteome</keyword>
<dbReference type="GO" id="GO:0003677">
    <property type="term" value="F:DNA binding"/>
    <property type="evidence" value="ECO:0007669"/>
    <property type="project" value="UniProtKB-KW"/>
</dbReference>
<evidence type="ECO:0000259" key="7">
    <source>
        <dbReference type="PROSITE" id="PS50949"/>
    </source>
</evidence>
<dbReference type="Pfam" id="PF00155">
    <property type="entry name" value="Aminotran_1_2"/>
    <property type="match status" value="1"/>
</dbReference>
<feature type="region of interest" description="Disordered" evidence="6">
    <location>
        <begin position="1"/>
        <end position="23"/>
    </location>
</feature>
<dbReference type="Proteomes" id="UP000319769">
    <property type="component" value="Unassembled WGS sequence"/>
</dbReference>
<keyword evidence="8" id="KW-0032">Aminotransferase</keyword>
<name>A0A5N0V0H5_9PSEU</name>
<evidence type="ECO:0000313" key="8">
    <source>
        <dbReference type="EMBL" id="KAA9159977.1"/>
    </source>
</evidence>
<keyword evidence="5" id="KW-0804">Transcription</keyword>
<keyword evidence="8" id="KW-0808">Transferase</keyword>
<evidence type="ECO:0000313" key="9">
    <source>
        <dbReference type="Proteomes" id="UP000319769"/>
    </source>
</evidence>
<evidence type="ECO:0000256" key="3">
    <source>
        <dbReference type="ARBA" id="ARBA00023015"/>
    </source>
</evidence>
<dbReference type="InterPro" id="IPR015424">
    <property type="entry name" value="PyrdxlP-dep_Trfase"/>
</dbReference>
<proteinExistence type="inferred from homology"/>
<accession>A0A5N0V0H5</accession>
<dbReference type="Gene3D" id="1.10.10.10">
    <property type="entry name" value="Winged helix-like DNA-binding domain superfamily/Winged helix DNA-binding domain"/>
    <property type="match status" value="1"/>
</dbReference>
<dbReference type="AlphaFoldDB" id="A0A5N0V0H5"/>
<dbReference type="Pfam" id="PF00392">
    <property type="entry name" value="GntR"/>
    <property type="match status" value="1"/>
</dbReference>
<dbReference type="CDD" id="cd07377">
    <property type="entry name" value="WHTH_GntR"/>
    <property type="match status" value="1"/>
</dbReference>
<dbReference type="InterPro" id="IPR036390">
    <property type="entry name" value="WH_DNA-bd_sf"/>
</dbReference>
<reference evidence="8" key="1">
    <citation type="submission" date="2019-09" db="EMBL/GenBank/DDBJ databases">
        <authorList>
            <person name="Teo W.F.A."/>
            <person name="Duangmal K."/>
        </authorList>
    </citation>
    <scope>NUCLEOTIDE SEQUENCE [LARGE SCALE GENOMIC DNA]</scope>
    <source>
        <strain evidence="8">K81G1</strain>
    </source>
</reference>
<sequence length="499" mass="53075">MGPACRHNGSVSRSKTGSSDRAKPGADFLQLNFADAPPGGLSDWLTGRLRQAIADGLLPVGSRLPASRVLAAELRVSRGVVTEAYQRLIETGQAAGRGRAGTIVVAAPVLAPASTRKPLPRKVFSGPPSLDTLDELRATPARIDLSPGVPDLAAFPRAAWLRAERTVLDALSPADFGYGDPRGAPVFRRAVANWLARNRGIAVDPDDVVIVAGVAQGLVLLAQVLRADGIGVVAVEDPGSFGARQHLRQHHLETTPVPVDSGGLRVGELRASGAPAVLLTPAHQFPTGVVLDGARRRELMAWAEEGGLVIEDDYDAEHRYDRPPVPALRSLLPEQVCYTGSVSKLLAPALRVGWIVVPRRYRAAVVNAKRDADLGNAVLPQLVLAELMDSGELERQLRLLRRRHRRRRDAMIDAIRTRLPGAQVHGAAAGLHLTITFDHVFADTELAAAVLARGVKVQPLSWHRQRSGQPGLVLGYAASSAGEIAEAMAVIGDVVAGLT</sequence>
<dbReference type="GO" id="GO:0008483">
    <property type="term" value="F:transaminase activity"/>
    <property type="evidence" value="ECO:0007669"/>
    <property type="project" value="UniProtKB-KW"/>
</dbReference>